<dbReference type="Proteomes" id="UP001060771">
    <property type="component" value="Chromosome"/>
</dbReference>
<gene>
    <name evidence="2" type="ORF">GCM10007112_21640</name>
    <name evidence="1" type="ORF">Vsou_17840</name>
</gene>
<reference evidence="1" key="4">
    <citation type="journal article" date="2023" name="Microbiol. Resour. Announc.">
        <title>Complete Genome Sequence of Vulcanisaeta souniana Strain IC-059, a Hyperthermophilic Archaeon Isolated from Hot Spring Water in Japan.</title>
        <authorList>
            <person name="Kato S."/>
            <person name="Itoh T."/>
            <person name="Wu L."/>
            <person name="Ma J."/>
            <person name="Ohkuma M."/>
        </authorList>
    </citation>
    <scope>NUCLEOTIDE SEQUENCE</scope>
    <source>
        <strain evidence="1">JCM 11219</strain>
    </source>
</reference>
<name>A0A830EC00_9CREN</name>
<proteinExistence type="predicted"/>
<keyword evidence="4" id="KW-1185">Reference proteome</keyword>
<evidence type="ECO:0000313" key="1">
    <source>
        <dbReference type="EMBL" id="BDR92691.1"/>
    </source>
</evidence>
<evidence type="ECO:0000313" key="2">
    <source>
        <dbReference type="EMBL" id="GGI84364.1"/>
    </source>
</evidence>
<dbReference type="EMBL" id="AP026830">
    <property type="protein sequence ID" value="BDR92691.1"/>
    <property type="molecule type" value="Genomic_DNA"/>
</dbReference>
<dbReference type="AlphaFoldDB" id="A0A830EC00"/>
<evidence type="ECO:0000313" key="3">
    <source>
        <dbReference type="Proteomes" id="UP000657075"/>
    </source>
</evidence>
<dbReference type="EMBL" id="BMNM01000011">
    <property type="protein sequence ID" value="GGI84364.1"/>
    <property type="molecule type" value="Genomic_DNA"/>
</dbReference>
<dbReference type="Proteomes" id="UP000657075">
    <property type="component" value="Unassembled WGS sequence"/>
</dbReference>
<organism evidence="2 3">
    <name type="scientific">Vulcanisaeta souniana JCM 11219</name>
    <dbReference type="NCBI Taxonomy" id="1293586"/>
    <lineage>
        <taxon>Archaea</taxon>
        <taxon>Thermoproteota</taxon>
        <taxon>Thermoprotei</taxon>
        <taxon>Thermoproteales</taxon>
        <taxon>Thermoproteaceae</taxon>
        <taxon>Vulcanisaeta</taxon>
    </lineage>
</organism>
<reference evidence="4" key="3">
    <citation type="submission" date="2022-09" db="EMBL/GenBank/DDBJ databases">
        <title>Complete genome sequence of Vulcanisaeta souniana.</title>
        <authorList>
            <person name="Kato S."/>
            <person name="Itoh T."/>
            <person name="Ohkuma M."/>
        </authorList>
    </citation>
    <scope>NUCLEOTIDE SEQUENCE [LARGE SCALE GENOMIC DNA]</scope>
    <source>
        <strain evidence="4">JCM 11219</strain>
    </source>
</reference>
<reference evidence="2" key="2">
    <citation type="submission" date="2020-09" db="EMBL/GenBank/DDBJ databases">
        <authorList>
            <person name="Sun Q."/>
            <person name="Ohkuma M."/>
        </authorList>
    </citation>
    <scope>NUCLEOTIDE SEQUENCE</scope>
    <source>
        <strain evidence="2">JCM 11219</strain>
    </source>
</reference>
<protein>
    <submittedName>
        <fullName evidence="2">Uncharacterized protein</fullName>
    </submittedName>
</protein>
<sequence>MQAVIVINMFGNNLGLVRDTLRAIKQINISDEAHLIISWSNPPPDYQGIAKLFEQDIQSPLTSLNSQKWAQVSSGI</sequence>
<reference evidence="2" key="1">
    <citation type="journal article" date="2014" name="Int. J. Syst. Evol. Microbiol.">
        <title>Complete genome sequence of Corynebacterium casei LMG S-19264T (=DSM 44701T), isolated from a smear-ripened cheese.</title>
        <authorList>
            <consortium name="US DOE Joint Genome Institute (JGI-PGF)"/>
            <person name="Walter F."/>
            <person name="Albersmeier A."/>
            <person name="Kalinowski J."/>
            <person name="Ruckert C."/>
        </authorList>
    </citation>
    <scope>NUCLEOTIDE SEQUENCE</scope>
    <source>
        <strain evidence="2">JCM 11219</strain>
    </source>
</reference>
<evidence type="ECO:0000313" key="4">
    <source>
        <dbReference type="Proteomes" id="UP001060771"/>
    </source>
</evidence>
<accession>A0A830EC00</accession>